<dbReference type="AlphaFoldDB" id="A0A9P8GPX1"/>
<reference evidence="3" key="1">
    <citation type="journal article" date="2021" name="J Fungi (Basel)">
        <title>Virulence traits and population genomics of the black yeast Aureobasidium melanogenum.</title>
        <authorList>
            <person name="Cernosa A."/>
            <person name="Sun X."/>
            <person name="Gostincar C."/>
            <person name="Fang C."/>
            <person name="Gunde-Cimerman N."/>
            <person name="Song Z."/>
        </authorList>
    </citation>
    <scope>NUCLEOTIDE SEQUENCE</scope>
    <source>
        <strain evidence="3">EXF-8016</strain>
    </source>
</reference>
<dbReference type="EMBL" id="JAHFYH010000004">
    <property type="protein sequence ID" value="KAH0233496.1"/>
    <property type="molecule type" value="Genomic_DNA"/>
</dbReference>
<evidence type="ECO:0000259" key="2">
    <source>
        <dbReference type="PROSITE" id="PS00028"/>
    </source>
</evidence>
<dbReference type="InterPro" id="IPR013087">
    <property type="entry name" value="Znf_C2H2_type"/>
</dbReference>
<sequence>MPAAAQPQSAPDLRQANPFESSYNQLCGGEGAQEWAEFEASLFRAYSDQTQTDEQSISQGQQHKQNSVMSTGRQASLRANLDQSHMLRHSELSRDVLPQQKQAATNKDKEQSTSKEPIAGFHCPWVDCHSRLQMWTDYIRSTNDPDSFQCVHTGCKLEFAAEEVWRKHVLTAHHNLVPTVQLVGEADMEAAWEKIQT</sequence>
<feature type="non-terminal residue" evidence="3">
    <location>
        <position position="1"/>
    </location>
</feature>
<comment type="caution">
    <text evidence="3">The sequence shown here is derived from an EMBL/GenBank/DDBJ whole genome shotgun (WGS) entry which is preliminary data.</text>
</comment>
<accession>A0A9P8GPX1</accession>
<feature type="domain" description="C2H2-type" evidence="2">
    <location>
        <begin position="150"/>
        <end position="174"/>
    </location>
</feature>
<reference evidence="3" key="2">
    <citation type="submission" date="2021-08" db="EMBL/GenBank/DDBJ databases">
        <authorList>
            <person name="Gostincar C."/>
            <person name="Sun X."/>
            <person name="Song Z."/>
            <person name="Gunde-Cimerman N."/>
        </authorList>
    </citation>
    <scope>NUCLEOTIDE SEQUENCE</scope>
    <source>
        <strain evidence="3">EXF-8016</strain>
    </source>
</reference>
<evidence type="ECO:0000256" key="1">
    <source>
        <dbReference type="SAM" id="MobiDB-lite"/>
    </source>
</evidence>
<dbReference type="Proteomes" id="UP000767238">
    <property type="component" value="Unassembled WGS sequence"/>
</dbReference>
<dbReference type="PROSITE" id="PS00028">
    <property type="entry name" value="ZINC_FINGER_C2H2_1"/>
    <property type="match status" value="1"/>
</dbReference>
<proteinExistence type="predicted"/>
<feature type="region of interest" description="Disordered" evidence="1">
    <location>
        <begin position="91"/>
        <end position="116"/>
    </location>
</feature>
<feature type="compositionally biased region" description="Polar residues" evidence="1">
    <location>
        <begin position="47"/>
        <end position="74"/>
    </location>
</feature>
<protein>
    <recommendedName>
        <fullName evidence="2">C2H2-type domain-containing protein</fullName>
    </recommendedName>
</protein>
<name>A0A9P8GPX1_AURME</name>
<dbReference type="OrthoDB" id="3873760at2759"/>
<feature type="region of interest" description="Disordered" evidence="1">
    <location>
        <begin position="1"/>
        <end position="26"/>
    </location>
</feature>
<feature type="region of interest" description="Disordered" evidence="1">
    <location>
        <begin position="46"/>
        <end position="74"/>
    </location>
</feature>
<gene>
    <name evidence="3" type="ORF">KCV03_g1068</name>
</gene>
<evidence type="ECO:0000313" key="4">
    <source>
        <dbReference type="Proteomes" id="UP000767238"/>
    </source>
</evidence>
<organism evidence="3 4">
    <name type="scientific">Aureobasidium melanogenum</name>
    <name type="common">Aureobasidium pullulans var. melanogenum</name>
    <dbReference type="NCBI Taxonomy" id="46634"/>
    <lineage>
        <taxon>Eukaryota</taxon>
        <taxon>Fungi</taxon>
        <taxon>Dikarya</taxon>
        <taxon>Ascomycota</taxon>
        <taxon>Pezizomycotina</taxon>
        <taxon>Dothideomycetes</taxon>
        <taxon>Dothideomycetidae</taxon>
        <taxon>Dothideales</taxon>
        <taxon>Saccotheciaceae</taxon>
        <taxon>Aureobasidium</taxon>
    </lineage>
</organism>
<evidence type="ECO:0000313" key="3">
    <source>
        <dbReference type="EMBL" id="KAH0233496.1"/>
    </source>
</evidence>